<comment type="caution">
    <text evidence="2">The sequence shown here is derived from an EMBL/GenBank/DDBJ whole genome shotgun (WGS) entry which is preliminary data.</text>
</comment>
<feature type="region of interest" description="Disordered" evidence="1">
    <location>
        <begin position="28"/>
        <end position="98"/>
    </location>
</feature>
<dbReference type="GeneID" id="92095332"/>
<evidence type="ECO:0000256" key="1">
    <source>
        <dbReference type="SAM" id="MobiDB-lite"/>
    </source>
</evidence>
<sequence length="98" mass="10818">MSFAPLGDGKLESDRAVAQYCERKVQKFEKGVRATSPSTPVARRPSPVARRPSPVARRPSPVARRPSPVARRPSPAFQAGWRYDLSKGKPANAADWYD</sequence>
<accession>A0ABR1TTG5</accession>
<gene>
    <name evidence="2" type="ORF">PG994_010860</name>
</gene>
<organism evidence="2 3">
    <name type="scientific">Apiospora phragmitis</name>
    <dbReference type="NCBI Taxonomy" id="2905665"/>
    <lineage>
        <taxon>Eukaryota</taxon>
        <taxon>Fungi</taxon>
        <taxon>Dikarya</taxon>
        <taxon>Ascomycota</taxon>
        <taxon>Pezizomycotina</taxon>
        <taxon>Sordariomycetes</taxon>
        <taxon>Xylariomycetidae</taxon>
        <taxon>Amphisphaeriales</taxon>
        <taxon>Apiosporaceae</taxon>
        <taxon>Apiospora</taxon>
    </lineage>
</organism>
<evidence type="ECO:0000313" key="2">
    <source>
        <dbReference type="EMBL" id="KAK8049130.1"/>
    </source>
</evidence>
<feature type="compositionally biased region" description="Low complexity" evidence="1">
    <location>
        <begin position="40"/>
        <end position="76"/>
    </location>
</feature>
<evidence type="ECO:0000313" key="3">
    <source>
        <dbReference type="Proteomes" id="UP001480595"/>
    </source>
</evidence>
<name>A0ABR1TTG5_9PEZI</name>
<dbReference type="Proteomes" id="UP001480595">
    <property type="component" value="Unassembled WGS sequence"/>
</dbReference>
<dbReference type="EMBL" id="JAQQWL010000011">
    <property type="protein sequence ID" value="KAK8049130.1"/>
    <property type="molecule type" value="Genomic_DNA"/>
</dbReference>
<protein>
    <submittedName>
        <fullName evidence="2">Uncharacterized protein</fullName>
    </submittedName>
</protein>
<keyword evidence="3" id="KW-1185">Reference proteome</keyword>
<dbReference type="RefSeq" id="XP_066711379.1">
    <property type="nucleotide sequence ID" value="XM_066862269.1"/>
</dbReference>
<reference evidence="2 3" key="1">
    <citation type="submission" date="2023-01" db="EMBL/GenBank/DDBJ databases">
        <title>Analysis of 21 Apiospora genomes using comparative genomics revels a genus with tremendous synthesis potential of carbohydrate active enzymes and secondary metabolites.</title>
        <authorList>
            <person name="Sorensen T."/>
        </authorList>
    </citation>
    <scope>NUCLEOTIDE SEQUENCE [LARGE SCALE GENOMIC DNA]</scope>
    <source>
        <strain evidence="2 3">CBS 135458</strain>
    </source>
</reference>
<proteinExistence type="predicted"/>